<gene>
    <name evidence="2" type="ORF">M911_04000</name>
</gene>
<proteinExistence type="predicted"/>
<dbReference type="Gene3D" id="3.90.1580.10">
    <property type="entry name" value="paralog of FGE (formylglycine-generating enzyme)"/>
    <property type="match status" value="1"/>
</dbReference>
<dbReference type="PANTHER" id="PTHR23150:SF19">
    <property type="entry name" value="FORMYLGLYCINE-GENERATING ENZYME"/>
    <property type="match status" value="1"/>
</dbReference>
<accession>W8KN91</accession>
<organism evidence="2 3">
    <name type="scientific">Ectothiorhodospira haloalkaliphila</name>
    <dbReference type="NCBI Taxonomy" id="421628"/>
    <lineage>
        <taxon>Bacteria</taxon>
        <taxon>Pseudomonadati</taxon>
        <taxon>Pseudomonadota</taxon>
        <taxon>Gammaproteobacteria</taxon>
        <taxon>Chromatiales</taxon>
        <taxon>Ectothiorhodospiraceae</taxon>
        <taxon>Ectothiorhodospira</taxon>
    </lineage>
</organism>
<dbReference type="EMBL" id="CP007268">
    <property type="protein sequence ID" value="AHK78487.1"/>
    <property type="molecule type" value="Genomic_DNA"/>
</dbReference>
<dbReference type="Pfam" id="PF03781">
    <property type="entry name" value="FGE-sulfatase"/>
    <property type="match status" value="1"/>
</dbReference>
<sequence>MFINAGSPLKAFPRGIIIHLAVWLLLSACMVAAMVQAATGNDQQPLAPTPAPAAEDSALPAELVELASEGRLTVRALRGWDQLPERFSQLALDLRPHDIDLLSANQDTVEALIARAADAPYLSERVQELRELAQLLALYAQPALETASEGTDESKNATRVGSQVETQIGQGLPPDGVSGWVLVSAEPRYWQSSDSRQSTFSFNFNTDSAVDRAQVRQSSRGYSRLVNLAFDWRWDEPPQYAFKEETWVGRIELRNVGSDVEYLSGSAPEIDPMSGGFAVGAQYRSGTRPIMDRGSAATGRFSPDNPDSVGTPLAEAEIRWPNRGCPGDQFTVELRVSAWSGRGTMVWTYEYHPNVRRSPLFADVVAEGALQNPEPAVVDLETIRDCPQCPEMVVIPAGSFVMGSPESEHGRHEQEGPQTTITIASRFAIARTPVTQAQWSALLDSTPFRFPDCPDCPADNVSYSMALEYLRRLSEKTGHTYRLPSSAEWEYACRAGTDLRFCGSNHIDDVAWYLCNSDGRSQPVASKAANAFGLYDMSGNVMEWTRDCYTEDYELMPTDGSPLTERASCTLRVSRGGRLVQ</sequence>
<dbReference type="RefSeq" id="WP_025280844.1">
    <property type="nucleotide sequence ID" value="NZ_CP007268.1"/>
</dbReference>
<keyword evidence="3" id="KW-1185">Reference proteome</keyword>
<dbReference type="Proteomes" id="UP000019442">
    <property type="component" value="Chromosome"/>
</dbReference>
<name>W8KN91_9GAMM</name>
<dbReference type="GO" id="GO:0120147">
    <property type="term" value="F:formylglycine-generating oxidase activity"/>
    <property type="evidence" value="ECO:0007669"/>
    <property type="project" value="TreeGrafter"/>
</dbReference>
<protein>
    <recommendedName>
        <fullName evidence="1">Sulfatase-modifying factor enzyme-like domain-containing protein</fullName>
    </recommendedName>
</protein>
<reference evidence="2 3" key="1">
    <citation type="journal article" date="2014" name="J Genomics">
        <title>Draft Genome Sequence of the Extremely Halophilic Phototrophic Purple Sulfur Bacterium Halorhodospira halochloris.</title>
        <authorList>
            <person name="Singh K.S."/>
            <person name="Kirksey J."/>
            <person name="Hoff W.D."/>
            <person name="Deole R."/>
        </authorList>
    </citation>
    <scope>NUCLEOTIDE SEQUENCE [LARGE SCALE GENOMIC DNA]</scope>
    <source>
        <strain evidence="2 3">A</strain>
    </source>
</reference>
<dbReference type="AlphaFoldDB" id="W8KN91"/>
<dbReference type="InterPro" id="IPR016187">
    <property type="entry name" value="CTDL_fold"/>
</dbReference>
<dbReference type="SUPFAM" id="SSF56436">
    <property type="entry name" value="C-type lectin-like"/>
    <property type="match status" value="1"/>
</dbReference>
<dbReference type="InterPro" id="IPR042095">
    <property type="entry name" value="SUMF_sf"/>
</dbReference>
<dbReference type="PANTHER" id="PTHR23150">
    <property type="entry name" value="SULFATASE MODIFYING FACTOR 1, 2"/>
    <property type="match status" value="1"/>
</dbReference>
<evidence type="ECO:0000313" key="3">
    <source>
        <dbReference type="Proteomes" id="UP000019442"/>
    </source>
</evidence>
<dbReference type="InterPro" id="IPR005532">
    <property type="entry name" value="SUMF_dom"/>
</dbReference>
<evidence type="ECO:0000259" key="1">
    <source>
        <dbReference type="Pfam" id="PF03781"/>
    </source>
</evidence>
<feature type="domain" description="Sulfatase-modifying factor enzyme-like" evidence="1">
    <location>
        <begin position="388"/>
        <end position="579"/>
    </location>
</feature>
<dbReference type="OrthoDB" id="9768004at2"/>
<dbReference type="InterPro" id="IPR051043">
    <property type="entry name" value="Sulfatase_Mod_Factor_Kinase"/>
</dbReference>
<dbReference type="PATRIC" id="fig|1354791.3.peg.1195"/>
<dbReference type="KEGG" id="hhc:M911_04000"/>
<evidence type="ECO:0000313" key="2">
    <source>
        <dbReference type="EMBL" id="AHK78487.1"/>
    </source>
</evidence>
<reference evidence="3" key="2">
    <citation type="submission" date="2014-02" db="EMBL/GenBank/DDBJ databases">
        <title>Draft Genome Sequence of extremely halophilic bacteria Halorhodospira halochloris.</title>
        <authorList>
            <person name="Singh K.S."/>
        </authorList>
    </citation>
    <scope>NUCLEOTIDE SEQUENCE [LARGE SCALE GENOMIC DNA]</scope>
    <source>
        <strain evidence="3">A</strain>
    </source>
</reference>
<dbReference type="HOGENOM" id="CLU_469109_0_0_6"/>